<dbReference type="InterPro" id="IPR002885">
    <property type="entry name" value="PPR_rpt"/>
</dbReference>
<sequence length="99" mass="11114">PYGPGFEIDYGITKDVVSWNDMIHVLALHGLGKEALPQFHLMKRTCIQPYDISFSGVLYYYQLLVVQGTSGGRCRFYQKKPKEPNGAIWGVMLSAADCL</sequence>
<dbReference type="AlphaFoldDB" id="A0AAW0M792"/>
<gene>
    <name evidence="3" type="primary">PCMP-H87_3</name>
    <name evidence="3" type="ORF">CFP56_005885</name>
</gene>
<feature type="non-terminal residue" evidence="3">
    <location>
        <position position="1"/>
    </location>
</feature>
<feature type="repeat" description="PPR" evidence="2">
    <location>
        <begin position="15"/>
        <end position="49"/>
    </location>
</feature>
<protein>
    <submittedName>
        <fullName evidence="3">Pentatricopeptide repeat-containing protein</fullName>
    </submittedName>
</protein>
<reference evidence="3" key="3">
    <citation type="submission" date="2023-07" db="EMBL/GenBank/DDBJ databases">
        <title>An improved reference 1 genome and first organelle genomes of Quercus suber.</title>
        <authorList>
            <consortium name="Genosuber Consortium"/>
            <person name="Usie A."/>
            <person name="Serra O."/>
            <person name="Barros P."/>
        </authorList>
    </citation>
    <scope>NUCLEOTIDE SEQUENCE</scope>
    <source>
        <strain evidence="3">HL8</strain>
        <tissue evidence="3">Leaves</tissue>
    </source>
</reference>
<dbReference type="InterPro" id="IPR011990">
    <property type="entry name" value="TPR-like_helical_dom_sf"/>
</dbReference>
<keyword evidence="1" id="KW-0677">Repeat</keyword>
<reference evidence="3" key="2">
    <citation type="journal article" date="2018" name="Sci. Data">
        <title>The draft genome sequence of cork oak.</title>
        <authorList>
            <person name="Ramos A.M."/>
            <person name="Usie A."/>
            <person name="Barbosa P."/>
            <person name="Barros P.M."/>
            <person name="Capote T."/>
            <person name="Chaves I."/>
            <person name="Simoes F."/>
            <person name="Abreu I."/>
            <person name="Carrasquinho I."/>
            <person name="Faro C."/>
            <person name="Guimaraes J.B."/>
            <person name="Mendonca D."/>
            <person name="Nobrega F."/>
            <person name="Rodrigues L."/>
            <person name="Saibo N.J.M."/>
            <person name="Varela M.C."/>
            <person name="Egas C."/>
            <person name="Matos J."/>
            <person name="Miguel C.M."/>
            <person name="Oliveira M.M."/>
            <person name="Ricardo C.P."/>
            <person name="Goncalves S."/>
        </authorList>
    </citation>
    <scope>NUCLEOTIDE SEQUENCE [LARGE SCALE GENOMIC DNA]</scope>
    <source>
        <strain evidence="3">HL8</strain>
    </source>
</reference>
<dbReference type="InterPro" id="IPR046960">
    <property type="entry name" value="PPR_At4g14850-like_plant"/>
</dbReference>
<organism evidence="3">
    <name type="scientific">Quercus suber</name>
    <name type="common">Cork oak</name>
    <dbReference type="NCBI Taxonomy" id="58331"/>
    <lineage>
        <taxon>Eukaryota</taxon>
        <taxon>Viridiplantae</taxon>
        <taxon>Streptophyta</taxon>
        <taxon>Embryophyta</taxon>
        <taxon>Tracheophyta</taxon>
        <taxon>Spermatophyta</taxon>
        <taxon>Magnoliopsida</taxon>
        <taxon>eudicotyledons</taxon>
        <taxon>Gunneridae</taxon>
        <taxon>Pentapetalae</taxon>
        <taxon>rosids</taxon>
        <taxon>fabids</taxon>
        <taxon>Fagales</taxon>
        <taxon>Fagaceae</taxon>
        <taxon>Quercus</taxon>
    </lineage>
</organism>
<dbReference type="EMBL" id="PKMF04000012">
    <property type="protein sequence ID" value="KAK7859525.1"/>
    <property type="molecule type" value="Genomic_DNA"/>
</dbReference>
<evidence type="ECO:0000256" key="2">
    <source>
        <dbReference type="PROSITE-ProRule" id="PRU00708"/>
    </source>
</evidence>
<comment type="caution">
    <text evidence="3">The sequence shown here is derived from an EMBL/GenBank/DDBJ whole genome shotgun (WGS) entry which is preliminary data.</text>
</comment>
<proteinExistence type="predicted"/>
<evidence type="ECO:0000256" key="1">
    <source>
        <dbReference type="ARBA" id="ARBA00022737"/>
    </source>
</evidence>
<dbReference type="GO" id="GO:0009451">
    <property type="term" value="P:RNA modification"/>
    <property type="evidence" value="ECO:0007669"/>
    <property type="project" value="InterPro"/>
</dbReference>
<dbReference type="Gene3D" id="1.25.40.10">
    <property type="entry name" value="Tetratricopeptide repeat domain"/>
    <property type="match status" value="1"/>
</dbReference>
<evidence type="ECO:0000313" key="3">
    <source>
        <dbReference type="EMBL" id="KAK7859525.1"/>
    </source>
</evidence>
<dbReference type="GO" id="GO:0003723">
    <property type="term" value="F:RNA binding"/>
    <property type="evidence" value="ECO:0007669"/>
    <property type="project" value="InterPro"/>
</dbReference>
<name>A0AAW0M792_QUESU</name>
<dbReference type="PROSITE" id="PS51375">
    <property type="entry name" value="PPR"/>
    <property type="match status" value="1"/>
</dbReference>
<dbReference type="PANTHER" id="PTHR47926:SF347">
    <property type="entry name" value="PENTATRICOPEPTIDE REPEAT-CONTAINING PROTEIN"/>
    <property type="match status" value="1"/>
</dbReference>
<dbReference type="PANTHER" id="PTHR47926">
    <property type="entry name" value="PENTATRICOPEPTIDE REPEAT-CONTAINING PROTEIN"/>
    <property type="match status" value="1"/>
</dbReference>
<accession>A0AAW0M792</accession>
<reference evidence="3" key="1">
    <citation type="submission" date="2017-12" db="EMBL/GenBank/DDBJ databases">
        <authorList>
            <person name="Barbosa P."/>
            <person name="Usie A."/>
            <person name="Ramos A.M."/>
        </authorList>
    </citation>
    <scope>NUCLEOTIDE SEQUENCE</scope>
    <source>
        <strain evidence="3">HL8</strain>
        <tissue evidence="3">Leaves</tissue>
    </source>
</reference>